<dbReference type="AlphaFoldDB" id="A0AAV0QMB8"/>
<organism evidence="1 2">
    <name type="scientific">Linum tenue</name>
    <dbReference type="NCBI Taxonomy" id="586396"/>
    <lineage>
        <taxon>Eukaryota</taxon>
        <taxon>Viridiplantae</taxon>
        <taxon>Streptophyta</taxon>
        <taxon>Embryophyta</taxon>
        <taxon>Tracheophyta</taxon>
        <taxon>Spermatophyta</taxon>
        <taxon>Magnoliopsida</taxon>
        <taxon>eudicotyledons</taxon>
        <taxon>Gunneridae</taxon>
        <taxon>Pentapetalae</taxon>
        <taxon>rosids</taxon>
        <taxon>fabids</taxon>
        <taxon>Malpighiales</taxon>
        <taxon>Linaceae</taxon>
        <taxon>Linum</taxon>
    </lineage>
</organism>
<sequence length="45" mass="5205">MYRKRGIPEVPNKLDEVQIDNQSTQIEIMITEDIEDKNNGGSRTQ</sequence>
<proteinExistence type="predicted"/>
<dbReference type="EMBL" id="CAMGYJ010000010">
    <property type="protein sequence ID" value="CAI0546662.1"/>
    <property type="molecule type" value="Genomic_DNA"/>
</dbReference>
<reference evidence="1" key="1">
    <citation type="submission" date="2022-08" db="EMBL/GenBank/DDBJ databases">
        <authorList>
            <person name="Gutierrez-Valencia J."/>
        </authorList>
    </citation>
    <scope>NUCLEOTIDE SEQUENCE</scope>
</reference>
<gene>
    <name evidence="1" type="ORF">LITE_LOCUS44065</name>
</gene>
<protein>
    <submittedName>
        <fullName evidence="1">Uncharacterized protein</fullName>
    </submittedName>
</protein>
<comment type="caution">
    <text evidence="1">The sequence shown here is derived from an EMBL/GenBank/DDBJ whole genome shotgun (WGS) entry which is preliminary data.</text>
</comment>
<evidence type="ECO:0000313" key="1">
    <source>
        <dbReference type="EMBL" id="CAI0546662.1"/>
    </source>
</evidence>
<dbReference type="Proteomes" id="UP001154282">
    <property type="component" value="Unassembled WGS sequence"/>
</dbReference>
<evidence type="ECO:0000313" key="2">
    <source>
        <dbReference type="Proteomes" id="UP001154282"/>
    </source>
</evidence>
<keyword evidence="2" id="KW-1185">Reference proteome</keyword>
<accession>A0AAV0QMB8</accession>
<name>A0AAV0QMB8_9ROSI</name>